<proteinExistence type="predicted"/>
<gene>
    <name evidence="2" type="ORF">HNR61_003059</name>
</gene>
<feature type="transmembrane region" description="Helical" evidence="1">
    <location>
        <begin position="48"/>
        <end position="69"/>
    </location>
</feature>
<keyword evidence="3" id="KW-1185">Reference proteome</keyword>
<sequence length="211" mass="21331">MARVVASALMAGAGFGAVTALVNAFSFRSQDVESRAATVSGWSPVEIVSVLLDAGWAWAGLAVFMGWLVTRAEKSPFGVGALVLGATAGALALFAATAAYGVVEAAQEGGPVSSWYPSENAIWWITSFVFGGPLGAVGACATRSGLIGLLGKTTVPVGAAVQMLVLPPGRNEVITTIGQVIVWAAAATAVGWAVVRFLAAGRRRARPGSAA</sequence>
<evidence type="ECO:0000313" key="3">
    <source>
        <dbReference type="Proteomes" id="UP000572680"/>
    </source>
</evidence>
<feature type="transmembrane region" description="Helical" evidence="1">
    <location>
        <begin position="177"/>
        <end position="199"/>
    </location>
</feature>
<dbReference type="Proteomes" id="UP000572680">
    <property type="component" value="Unassembled WGS sequence"/>
</dbReference>
<evidence type="ECO:0000256" key="1">
    <source>
        <dbReference type="SAM" id="Phobius"/>
    </source>
</evidence>
<dbReference type="EMBL" id="JACJIA010000003">
    <property type="protein sequence ID" value="MBA8951428.1"/>
    <property type="molecule type" value="Genomic_DNA"/>
</dbReference>
<feature type="transmembrane region" description="Helical" evidence="1">
    <location>
        <begin position="81"/>
        <end position="101"/>
    </location>
</feature>
<dbReference type="AlphaFoldDB" id="A0A7W3LNL3"/>
<feature type="transmembrane region" description="Helical" evidence="1">
    <location>
        <begin position="146"/>
        <end position="165"/>
    </location>
</feature>
<keyword evidence="1" id="KW-0812">Transmembrane</keyword>
<keyword evidence="1" id="KW-0472">Membrane</keyword>
<protein>
    <submittedName>
        <fullName evidence="2">Uncharacterized protein</fullName>
    </submittedName>
</protein>
<accession>A0A7W3LNL3</accession>
<name>A0A7W3LNL3_ACTNM</name>
<comment type="caution">
    <text evidence="2">The sequence shown here is derived from an EMBL/GenBank/DDBJ whole genome shotgun (WGS) entry which is preliminary data.</text>
</comment>
<feature type="transmembrane region" description="Helical" evidence="1">
    <location>
        <begin position="121"/>
        <end position="139"/>
    </location>
</feature>
<reference evidence="2 3" key="1">
    <citation type="submission" date="2020-08" db="EMBL/GenBank/DDBJ databases">
        <title>Genomic Encyclopedia of Type Strains, Phase IV (KMG-IV): sequencing the most valuable type-strain genomes for metagenomic binning, comparative biology and taxonomic classification.</title>
        <authorList>
            <person name="Goeker M."/>
        </authorList>
    </citation>
    <scope>NUCLEOTIDE SEQUENCE [LARGE SCALE GENOMIC DNA]</scope>
    <source>
        <strain evidence="2 3">DSM 44197</strain>
    </source>
</reference>
<keyword evidence="1" id="KW-1133">Transmembrane helix</keyword>
<dbReference type="RefSeq" id="WP_182843751.1">
    <property type="nucleotide sequence ID" value="NZ_BAAALP010000004.1"/>
</dbReference>
<evidence type="ECO:0000313" key="2">
    <source>
        <dbReference type="EMBL" id="MBA8951428.1"/>
    </source>
</evidence>
<organism evidence="2 3">
    <name type="scientific">Actinomadura namibiensis</name>
    <dbReference type="NCBI Taxonomy" id="182080"/>
    <lineage>
        <taxon>Bacteria</taxon>
        <taxon>Bacillati</taxon>
        <taxon>Actinomycetota</taxon>
        <taxon>Actinomycetes</taxon>
        <taxon>Streptosporangiales</taxon>
        <taxon>Thermomonosporaceae</taxon>
        <taxon>Actinomadura</taxon>
    </lineage>
</organism>